<protein>
    <recommendedName>
        <fullName evidence="1">Myotubularin phosphatase domain-containing protein</fullName>
    </recommendedName>
</protein>
<dbReference type="EMBL" id="JAMZMK010006268">
    <property type="protein sequence ID" value="KAI7749841.1"/>
    <property type="molecule type" value="Genomic_DNA"/>
</dbReference>
<dbReference type="GO" id="GO:0046856">
    <property type="term" value="P:phosphatidylinositol dephosphorylation"/>
    <property type="evidence" value="ECO:0007669"/>
    <property type="project" value="TreeGrafter"/>
</dbReference>
<comment type="caution">
    <text evidence="2">The sequence shown here is derived from an EMBL/GenBank/DDBJ whole genome shotgun (WGS) entry which is preliminary data.</text>
</comment>
<feature type="non-terminal residue" evidence="2">
    <location>
        <position position="1"/>
    </location>
</feature>
<evidence type="ECO:0000259" key="1">
    <source>
        <dbReference type="PROSITE" id="PS51339"/>
    </source>
</evidence>
<dbReference type="GO" id="GO:0106018">
    <property type="term" value="F:phosphatidylinositol-3,5-bisphosphate phosphatase activity"/>
    <property type="evidence" value="ECO:0007669"/>
    <property type="project" value="TreeGrafter"/>
</dbReference>
<dbReference type="InterPro" id="IPR030564">
    <property type="entry name" value="Myotubularin"/>
</dbReference>
<name>A0AAD5D0E0_AMBAR</name>
<dbReference type="AlphaFoldDB" id="A0AAD5D0E0"/>
<organism evidence="2 3">
    <name type="scientific">Ambrosia artemisiifolia</name>
    <name type="common">Common ragweed</name>
    <dbReference type="NCBI Taxonomy" id="4212"/>
    <lineage>
        <taxon>Eukaryota</taxon>
        <taxon>Viridiplantae</taxon>
        <taxon>Streptophyta</taxon>
        <taxon>Embryophyta</taxon>
        <taxon>Tracheophyta</taxon>
        <taxon>Spermatophyta</taxon>
        <taxon>Magnoliopsida</taxon>
        <taxon>eudicotyledons</taxon>
        <taxon>Gunneridae</taxon>
        <taxon>Pentapetalae</taxon>
        <taxon>asterids</taxon>
        <taxon>campanulids</taxon>
        <taxon>Asterales</taxon>
        <taxon>Asteraceae</taxon>
        <taxon>Asteroideae</taxon>
        <taxon>Heliantheae alliance</taxon>
        <taxon>Heliantheae</taxon>
        <taxon>Ambrosia</taxon>
    </lineage>
</organism>
<proteinExistence type="predicted"/>
<dbReference type="InterPro" id="IPR010569">
    <property type="entry name" value="Myotubularin-like_Pase_dom"/>
</dbReference>
<accession>A0AAD5D0E0</accession>
<evidence type="ECO:0000313" key="3">
    <source>
        <dbReference type="Proteomes" id="UP001206925"/>
    </source>
</evidence>
<sequence>WVDCVSQLLRMYPFAFEFSSAFLVDFLDCVLSCRFGNFLFNSENERSKAGVFEASACLWVHLADMRASEGNSHVHYNMFYDPSKHDGPLLPPAAALAPTLWPQFHLRWSCPSEAQSSQAKDLAESNAREIMTTVESLTSDLLNESQVSYSAVALARKANIENAGIKRAIESLGYKVRVSDTADIENHPAVKINMPSRTRETVGSGELHDEKTDLSVSIAATTDGDNVPRNLSNRICESLCPLWAKDGGCRWPNAGCARLRSQLIGSFIVAS</sequence>
<dbReference type="PROSITE" id="PS51339">
    <property type="entry name" value="PPASE_MYOTUBULARIN"/>
    <property type="match status" value="1"/>
</dbReference>
<evidence type="ECO:0000313" key="2">
    <source>
        <dbReference type="EMBL" id="KAI7749841.1"/>
    </source>
</evidence>
<dbReference type="GO" id="GO:0004438">
    <property type="term" value="F:phosphatidylinositol-3-phosphate phosphatase activity"/>
    <property type="evidence" value="ECO:0007669"/>
    <property type="project" value="TreeGrafter"/>
</dbReference>
<dbReference type="Proteomes" id="UP001206925">
    <property type="component" value="Unassembled WGS sequence"/>
</dbReference>
<dbReference type="GO" id="GO:0005737">
    <property type="term" value="C:cytoplasm"/>
    <property type="evidence" value="ECO:0007669"/>
    <property type="project" value="TreeGrafter"/>
</dbReference>
<dbReference type="SUPFAM" id="SSF52799">
    <property type="entry name" value="(Phosphotyrosine protein) phosphatases II"/>
    <property type="match status" value="1"/>
</dbReference>
<dbReference type="PANTHER" id="PTHR10807:SF8">
    <property type="entry name" value="PHOSPHATIDYLINOSITOL-3-PHOSPHATE PHOSPHATASE"/>
    <property type="match status" value="1"/>
</dbReference>
<dbReference type="Pfam" id="PF06602">
    <property type="entry name" value="Myotub-related"/>
    <property type="match status" value="1"/>
</dbReference>
<dbReference type="PANTHER" id="PTHR10807">
    <property type="entry name" value="MYOTUBULARIN-RELATED"/>
    <property type="match status" value="1"/>
</dbReference>
<reference evidence="2" key="1">
    <citation type="submission" date="2022-06" db="EMBL/GenBank/DDBJ databases">
        <title>Uncovering the hologenomic basis of an extraordinary plant invasion.</title>
        <authorList>
            <person name="Bieker V.C."/>
            <person name="Martin M.D."/>
            <person name="Gilbert T."/>
            <person name="Hodgins K."/>
            <person name="Battlay P."/>
            <person name="Petersen B."/>
            <person name="Wilson J."/>
        </authorList>
    </citation>
    <scope>NUCLEOTIDE SEQUENCE</scope>
    <source>
        <strain evidence="2">AA19_3_7</strain>
        <tissue evidence="2">Leaf</tissue>
    </source>
</reference>
<gene>
    <name evidence="2" type="ORF">M8C21_027506</name>
</gene>
<keyword evidence="3" id="KW-1185">Reference proteome</keyword>
<dbReference type="InterPro" id="IPR029021">
    <property type="entry name" value="Prot-tyrosine_phosphatase-like"/>
</dbReference>
<feature type="domain" description="Myotubularin phosphatase" evidence="1">
    <location>
        <begin position="1"/>
        <end position="105"/>
    </location>
</feature>